<accession>A0ABW1AB58</accession>
<keyword evidence="3" id="KW-1185">Reference proteome</keyword>
<name>A0ABW1AB58_9ACTN</name>
<proteinExistence type="predicted"/>
<comment type="caution">
    <text evidence="2">The sequence shown here is derived from an EMBL/GenBank/DDBJ whole genome shotgun (WGS) entry which is preliminary data.</text>
</comment>
<dbReference type="Proteomes" id="UP001596074">
    <property type="component" value="Unassembled WGS sequence"/>
</dbReference>
<feature type="region of interest" description="Disordered" evidence="1">
    <location>
        <begin position="143"/>
        <end position="162"/>
    </location>
</feature>
<evidence type="ECO:0000256" key="1">
    <source>
        <dbReference type="SAM" id="MobiDB-lite"/>
    </source>
</evidence>
<gene>
    <name evidence="2" type="ORF">ACFPZN_40340</name>
</gene>
<evidence type="ECO:0000313" key="2">
    <source>
        <dbReference type="EMBL" id="MFC5751896.1"/>
    </source>
</evidence>
<organism evidence="2 3">
    <name type="scientific">Actinomadura rugatobispora</name>
    <dbReference type="NCBI Taxonomy" id="1994"/>
    <lineage>
        <taxon>Bacteria</taxon>
        <taxon>Bacillati</taxon>
        <taxon>Actinomycetota</taxon>
        <taxon>Actinomycetes</taxon>
        <taxon>Streptosporangiales</taxon>
        <taxon>Thermomonosporaceae</taxon>
        <taxon>Actinomadura</taxon>
    </lineage>
</organism>
<dbReference type="InterPro" id="IPR049735">
    <property type="entry name" value="NovE/LmbU-like"/>
</dbReference>
<sequence>MADEIDRTRTPMRRKITLDEQALTSRTGLDLPTGLPLEDWQRIGRQIFVISDASAWWLGDWLVYGQNRYPERYQKALDETGLNYQTLRNYAWVARKFEPPARHEGLSIQHHAEVAALPPDMRERWLDRAERFGWSRNKLRQHLKASRAGEPEPEPGPDTLLQFTVEPGKVSRWRQAADVTGSNLGDWISQQLDRAAADEEA</sequence>
<dbReference type="EMBL" id="JBHSON010000077">
    <property type="protein sequence ID" value="MFC5751896.1"/>
    <property type="molecule type" value="Genomic_DNA"/>
</dbReference>
<evidence type="ECO:0000313" key="3">
    <source>
        <dbReference type="Proteomes" id="UP001596074"/>
    </source>
</evidence>
<protein>
    <submittedName>
        <fullName evidence="2">LmbU family transcriptional regulator</fullName>
    </submittedName>
</protein>
<dbReference type="NCBIfam" id="NF038070">
    <property type="entry name" value="LmbU_fam_TF"/>
    <property type="match status" value="1"/>
</dbReference>
<dbReference type="RefSeq" id="WP_378287858.1">
    <property type="nucleotide sequence ID" value="NZ_JBHSON010000077.1"/>
</dbReference>
<reference evidence="3" key="1">
    <citation type="journal article" date="2019" name="Int. J. Syst. Evol. Microbiol.">
        <title>The Global Catalogue of Microorganisms (GCM) 10K type strain sequencing project: providing services to taxonomists for standard genome sequencing and annotation.</title>
        <authorList>
            <consortium name="The Broad Institute Genomics Platform"/>
            <consortium name="The Broad Institute Genome Sequencing Center for Infectious Disease"/>
            <person name="Wu L."/>
            <person name="Ma J."/>
        </authorList>
    </citation>
    <scope>NUCLEOTIDE SEQUENCE [LARGE SCALE GENOMIC DNA]</scope>
    <source>
        <strain evidence="3">KCTC 42087</strain>
    </source>
</reference>